<dbReference type="Gene3D" id="3.40.50.1110">
    <property type="entry name" value="SGNH hydrolase"/>
    <property type="match status" value="1"/>
</dbReference>
<feature type="domain" description="Autotransporter" evidence="2">
    <location>
        <begin position="436"/>
        <end position="724"/>
    </location>
</feature>
<reference evidence="4" key="1">
    <citation type="journal article" date="2019" name="Int. J. Syst. Evol. Microbiol.">
        <title>The Global Catalogue of Microorganisms (GCM) 10K type strain sequencing project: providing services to taxonomists for standard genome sequencing and annotation.</title>
        <authorList>
            <consortium name="The Broad Institute Genomics Platform"/>
            <consortium name="The Broad Institute Genome Sequencing Center for Infectious Disease"/>
            <person name="Wu L."/>
            <person name="Ma J."/>
        </authorList>
    </citation>
    <scope>NUCLEOTIDE SEQUENCE [LARGE SCALE GENOMIC DNA]</scope>
    <source>
        <strain evidence="4">KCTC 12848</strain>
    </source>
</reference>
<dbReference type="InterPro" id="IPR001087">
    <property type="entry name" value="GDSL"/>
</dbReference>
<keyword evidence="4" id="KW-1185">Reference proteome</keyword>
<dbReference type="SUPFAM" id="SSF103515">
    <property type="entry name" value="Autotransporter"/>
    <property type="match status" value="1"/>
</dbReference>
<feature type="chain" id="PRO_5047109159" evidence="1">
    <location>
        <begin position="23"/>
        <end position="724"/>
    </location>
</feature>
<dbReference type="RefSeq" id="WP_265720072.1">
    <property type="nucleotide sequence ID" value="NZ_JAPIVK010000001.1"/>
</dbReference>
<protein>
    <submittedName>
        <fullName evidence="3">Autotransporter outer membrane beta-barrel domain-containing protein</fullName>
    </submittedName>
</protein>
<evidence type="ECO:0000259" key="2">
    <source>
        <dbReference type="PROSITE" id="PS51208"/>
    </source>
</evidence>
<feature type="signal peptide" evidence="1">
    <location>
        <begin position="1"/>
        <end position="22"/>
    </location>
</feature>
<dbReference type="SUPFAM" id="SSF52266">
    <property type="entry name" value="SGNH hydrolase"/>
    <property type="match status" value="1"/>
</dbReference>
<dbReference type="InterPro" id="IPR036514">
    <property type="entry name" value="SGNH_hydro_sf"/>
</dbReference>
<evidence type="ECO:0000313" key="4">
    <source>
        <dbReference type="Proteomes" id="UP001597425"/>
    </source>
</evidence>
<keyword evidence="1" id="KW-0732">Signal</keyword>
<comment type="caution">
    <text evidence="3">The sequence shown here is derived from an EMBL/GenBank/DDBJ whole genome shotgun (WGS) entry which is preliminary data.</text>
</comment>
<dbReference type="EMBL" id="JBHUJD010000006">
    <property type="protein sequence ID" value="MFD2310111.1"/>
    <property type="molecule type" value="Genomic_DNA"/>
</dbReference>
<dbReference type="Pfam" id="PF03797">
    <property type="entry name" value="Autotransporter"/>
    <property type="match status" value="1"/>
</dbReference>
<accession>A0ABW5E943</accession>
<name>A0ABW5E943_9GAMM</name>
<evidence type="ECO:0000313" key="3">
    <source>
        <dbReference type="EMBL" id="MFD2310111.1"/>
    </source>
</evidence>
<dbReference type="InterPro" id="IPR005546">
    <property type="entry name" value="Autotransporte_beta"/>
</dbReference>
<dbReference type="InterPro" id="IPR036709">
    <property type="entry name" value="Autotransporte_beta_dom_sf"/>
</dbReference>
<dbReference type="PROSITE" id="PS01098">
    <property type="entry name" value="LIPASE_GDSL_SER"/>
    <property type="match status" value="1"/>
</dbReference>
<gene>
    <name evidence="3" type="ORF">ACFSKX_06735</name>
</gene>
<dbReference type="InterPro" id="IPR008265">
    <property type="entry name" value="Lipase_GDSL_AS"/>
</dbReference>
<dbReference type="SMART" id="SM00869">
    <property type="entry name" value="Autotransporter"/>
    <property type="match status" value="1"/>
</dbReference>
<dbReference type="PROSITE" id="PS51208">
    <property type="entry name" value="AUTOTRANSPORTER"/>
    <property type="match status" value="1"/>
</dbReference>
<dbReference type="Proteomes" id="UP001597425">
    <property type="component" value="Unassembled WGS sequence"/>
</dbReference>
<evidence type="ECO:0000256" key="1">
    <source>
        <dbReference type="SAM" id="SignalP"/>
    </source>
</evidence>
<organism evidence="3 4">
    <name type="scientific">Microbulbifer halophilus</name>
    <dbReference type="NCBI Taxonomy" id="453963"/>
    <lineage>
        <taxon>Bacteria</taxon>
        <taxon>Pseudomonadati</taxon>
        <taxon>Pseudomonadota</taxon>
        <taxon>Gammaproteobacteria</taxon>
        <taxon>Cellvibrionales</taxon>
        <taxon>Microbulbiferaceae</taxon>
        <taxon>Microbulbifer</taxon>
    </lineage>
</organism>
<dbReference type="Gene3D" id="2.40.128.130">
    <property type="entry name" value="Autotransporter beta-domain"/>
    <property type="match status" value="1"/>
</dbReference>
<sequence length="724" mass="76331">MGFPVRSIAAAVALAAVSSAQADNFTPDLYDNIVVFGDSLSDGGNAGIFTSSDPDGILPMQPAIEFTAQSFGVSPLLPSCSGLGPASGGAIPCAPAAGTAEQQLQQIAGSVLANGSNWAVGGNRAADVLLDVVGPQRFRELAPNTTVADHNTLTTVLPDSSRCGADGVCDPSAGESPYPSPADVALATAAFDDPAALQALVDDPGNSITLTGVPFATGQGYLTQNRVDRDSLYYLNGGGNDIIAGVLAGTVSPGSMERSAGFLATAAAALRSAGARFVAVSNAPRVGNTPLMNDLGPAAVSAGNTGTTLFNESLRRQLNRVGNVLILDTEGLGALALDRPGLFGFADIDQAATCYAAGECANPDPVYSESGSAPDSDQLFFNDGVHPTLAAGELLGDYYYSVLAAPVGFAILPDLGYENTRSHQSNIDHHLVAQRFRDPTTTVFFGAAWSRNDLGQGPAPGERGDSWDGFFGFSFAATDDFEWALALSYAGSEYQPEDLWLQADSWNLSGLARWDNERFFVDGGVTYSDIDYYEVDRRIQLGPHFSRRITGDTDGEAVSLFARAGYDTAPALPCQLGPFVSAAWTDVSASGFREDTHGDLTYVGSNGRNLDPIGLRVHHQSREYWRYRAGFFYNAPENAEWRWFGEVWFEANDGDETDTVGIGLKSIRGNSARMAAYDSRNAGFFQNGAGALVGLNLTDKFQVSGNIQVGADDTVGGLNLNYRF</sequence>
<proteinExistence type="predicted"/>
<dbReference type="Pfam" id="PF00657">
    <property type="entry name" value="Lipase_GDSL"/>
    <property type="match status" value="1"/>
</dbReference>